<accession>A0ABS2KT28</accession>
<feature type="transmembrane region" description="Helical" evidence="8">
    <location>
        <begin position="178"/>
        <end position="202"/>
    </location>
</feature>
<evidence type="ECO:0000259" key="9">
    <source>
        <dbReference type="PROSITE" id="PS50850"/>
    </source>
</evidence>
<evidence type="ECO:0000256" key="4">
    <source>
        <dbReference type="ARBA" id="ARBA00022692"/>
    </source>
</evidence>
<feature type="transmembrane region" description="Helical" evidence="8">
    <location>
        <begin position="94"/>
        <end position="113"/>
    </location>
</feature>
<proteinExistence type="predicted"/>
<keyword evidence="5 8" id="KW-1133">Transmembrane helix</keyword>
<evidence type="ECO:0000313" key="10">
    <source>
        <dbReference type="EMBL" id="MBM7415094.1"/>
    </source>
</evidence>
<comment type="caution">
    <text evidence="10">The sequence shown here is derived from an EMBL/GenBank/DDBJ whole genome shotgun (WGS) entry which is preliminary data.</text>
</comment>
<feature type="transmembrane region" description="Helical" evidence="8">
    <location>
        <begin position="214"/>
        <end position="233"/>
    </location>
</feature>
<gene>
    <name evidence="10" type="ORF">JOE42_001827</name>
</gene>
<keyword evidence="3" id="KW-1003">Cell membrane</keyword>
<dbReference type="PRINTS" id="PR01036">
    <property type="entry name" value="TCRTETB"/>
</dbReference>
<feature type="transmembrane region" description="Helical" evidence="8">
    <location>
        <begin position="318"/>
        <end position="339"/>
    </location>
</feature>
<evidence type="ECO:0000256" key="2">
    <source>
        <dbReference type="ARBA" id="ARBA00022448"/>
    </source>
</evidence>
<feature type="transmembrane region" description="Helical" evidence="8">
    <location>
        <begin position="26"/>
        <end position="52"/>
    </location>
</feature>
<evidence type="ECO:0000256" key="7">
    <source>
        <dbReference type="SAM" id="MobiDB-lite"/>
    </source>
</evidence>
<feature type="transmembrane region" description="Helical" evidence="8">
    <location>
        <begin position="486"/>
        <end position="508"/>
    </location>
</feature>
<keyword evidence="11" id="KW-1185">Reference proteome</keyword>
<evidence type="ECO:0000256" key="3">
    <source>
        <dbReference type="ARBA" id="ARBA00022475"/>
    </source>
</evidence>
<feature type="transmembrane region" description="Helical" evidence="8">
    <location>
        <begin position="119"/>
        <end position="140"/>
    </location>
</feature>
<feature type="transmembrane region" description="Helical" evidence="8">
    <location>
        <begin position="245"/>
        <end position="260"/>
    </location>
</feature>
<dbReference type="CDD" id="cd17321">
    <property type="entry name" value="MFS_MMR_MDR_like"/>
    <property type="match status" value="1"/>
</dbReference>
<feature type="transmembrane region" description="Helical" evidence="8">
    <location>
        <begin position="346"/>
        <end position="365"/>
    </location>
</feature>
<dbReference type="EMBL" id="JAFBBK010000001">
    <property type="protein sequence ID" value="MBM7415094.1"/>
    <property type="molecule type" value="Genomic_DNA"/>
</dbReference>
<keyword evidence="2" id="KW-0813">Transport</keyword>
<evidence type="ECO:0000256" key="8">
    <source>
        <dbReference type="SAM" id="Phobius"/>
    </source>
</evidence>
<feature type="compositionally biased region" description="Low complexity" evidence="7">
    <location>
        <begin position="523"/>
        <end position="534"/>
    </location>
</feature>
<protein>
    <submittedName>
        <fullName evidence="10">DHA2 family multidrug resistance protein-like MFS transporter</fullName>
    </submittedName>
</protein>
<dbReference type="InterPro" id="IPR011701">
    <property type="entry name" value="MFS"/>
</dbReference>
<evidence type="ECO:0000313" key="11">
    <source>
        <dbReference type="Proteomes" id="UP000703038"/>
    </source>
</evidence>
<sequence length="534" mass="54252">MSVSPAASVQPNPDDLVPAGATRRDWLGLVVLAGAVMLIAVDGTVLDIALPFLSADLRPSSTELLWIIDVYSFVLAGLLVTMGTVGDRIGRRRLLLIGAVGFGLSSVLAAFAVDPAMMIAARVLQGISGATLMPATLGLIRTMFQVRRERTLAIGVWGAMAGGGAAAGPLVGGWLLEHFWWGSVFLINVPIMIALVVVGPFTIPESKDPEPGRFDVPSAALSILAIVPVVYAIKETAAHGPHPSMIPVALVGLAAGTVFVRRQGRLAAPMIDLTLFAQRRFSTAVATNLLSVFALAGVLFFGSQYLQSVLGTSPLEAGLIMLPGTATSIVASLAAAHLVRRWESGTVLAVGLAVSAAGALLLTRLGQTDGIAVFMASFVLVGVGAGLALTLTSDLVVASVPAPRAGAASAISETAYELGIALGVALLGSVVMAVFRGGIDTSALDPDTASGARETIGEAVSLARTLPADLGDALTSSAGAAFVDGMHVAAVATAIVLAANALLVALALRGSDAGDARAEPESHSSGTHSSTTKE</sequence>
<dbReference type="PANTHER" id="PTHR42718:SF47">
    <property type="entry name" value="METHYL VIOLOGEN RESISTANCE PROTEIN SMVA"/>
    <property type="match status" value="1"/>
</dbReference>
<name>A0ABS2KT28_9NOCA</name>
<dbReference type="InterPro" id="IPR020846">
    <property type="entry name" value="MFS_dom"/>
</dbReference>
<evidence type="ECO:0000256" key="5">
    <source>
        <dbReference type="ARBA" id="ARBA00022989"/>
    </source>
</evidence>
<dbReference type="Gene3D" id="1.20.1250.20">
    <property type="entry name" value="MFS general substrate transporter like domains"/>
    <property type="match status" value="1"/>
</dbReference>
<dbReference type="PANTHER" id="PTHR42718">
    <property type="entry name" value="MAJOR FACILITATOR SUPERFAMILY MULTIDRUG TRANSPORTER MFSC"/>
    <property type="match status" value="1"/>
</dbReference>
<feature type="region of interest" description="Disordered" evidence="7">
    <location>
        <begin position="514"/>
        <end position="534"/>
    </location>
</feature>
<dbReference type="Pfam" id="PF07690">
    <property type="entry name" value="MFS_1"/>
    <property type="match status" value="1"/>
</dbReference>
<keyword evidence="4 8" id="KW-0812">Transmembrane</keyword>
<dbReference type="SUPFAM" id="SSF103473">
    <property type="entry name" value="MFS general substrate transporter"/>
    <property type="match status" value="1"/>
</dbReference>
<evidence type="ECO:0000256" key="6">
    <source>
        <dbReference type="ARBA" id="ARBA00023136"/>
    </source>
</evidence>
<feature type="transmembrane region" description="Helical" evidence="8">
    <location>
        <begin position="152"/>
        <end position="172"/>
    </location>
</feature>
<dbReference type="Gene3D" id="1.20.1720.10">
    <property type="entry name" value="Multidrug resistance protein D"/>
    <property type="match status" value="1"/>
</dbReference>
<reference evidence="10 11" key="1">
    <citation type="submission" date="2021-01" db="EMBL/GenBank/DDBJ databases">
        <title>Genomics of switchgrass bacterial isolates.</title>
        <authorList>
            <person name="Shade A."/>
        </authorList>
    </citation>
    <scope>NUCLEOTIDE SEQUENCE [LARGE SCALE GENOMIC DNA]</scope>
    <source>
        <strain evidence="10 11">PvP111</strain>
    </source>
</reference>
<feature type="transmembrane region" description="Helical" evidence="8">
    <location>
        <begin position="371"/>
        <end position="397"/>
    </location>
</feature>
<feature type="transmembrane region" description="Helical" evidence="8">
    <location>
        <begin position="281"/>
        <end position="306"/>
    </location>
</feature>
<feature type="domain" description="Major facilitator superfamily (MFS) profile" evidence="9">
    <location>
        <begin position="28"/>
        <end position="512"/>
    </location>
</feature>
<dbReference type="RefSeq" id="WP_307806210.1">
    <property type="nucleotide sequence ID" value="NZ_JAFBBK010000001.1"/>
</dbReference>
<feature type="transmembrane region" description="Helical" evidence="8">
    <location>
        <begin position="418"/>
        <end position="439"/>
    </location>
</feature>
<dbReference type="InterPro" id="IPR036259">
    <property type="entry name" value="MFS_trans_sf"/>
</dbReference>
<keyword evidence="6 8" id="KW-0472">Membrane</keyword>
<dbReference type="PROSITE" id="PS50850">
    <property type="entry name" value="MFS"/>
    <property type="match status" value="1"/>
</dbReference>
<organism evidence="10 11">
    <name type="scientific">Rhodococcoides corynebacterioides</name>
    <dbReference type="NCBI Taxonomy" id="53972"/>
    <lineage>
        <taxon>Bacteria</taxon>
        <taxon>Bacillati</taxon>
        <taxon>Actinomycetota</taxon>
        <taxon>Actinomycetes</taxon>
        <taxon>Mycobacteriales</taxon>
        <taxon>Nocardiaceae</taxon>
        <taxon>Rhodococcoides</taxon>
    </lineage>
</organism>
<feature type="transmembrane region" description="Helical" evidence="8">
    <location>
        <begin position="64"/>
        <end position="82"/>
    </location>
</feature>
<evidence type="ECO:0000256" key="1">
    <source>
        <dbReference type="ARBA" id="ARBA00004651"/>
    </source>
</evidence>
<comment type="subcellular location">
    <subcellularLocation>
        <location evidence="1">Cell membrane</location>
        <topology evidence="1">Multi-pass membrane protein</topology>
    </subcellularLocation>
</comment>
<dbReference type="Proteomes" id="UP000703038">
    <property type="component" value="Unassembled WGS sequence"/>
</dbReference>